<evidence type="ECO:0000313" key="3">
    <source>
        <dbReference type="Proteomes" id="UP000800041"/>
    </source>
</evidence>
<dbReference type="EMBL" id="ML977147">
    <property type="protein sequence ID" value="KAF1988918.1"/>
    <property type="molecule type" value="Genomic_DNA"/>
</dbReference>
<dbReference type="AlphaFoldDB" id="A0A6G1H7H7"/>
<dbReference type="Proteomes" id="UP000800041">
    <property type="component" value="Unassembled WGS sequence"/>
</dbReference>
<evidence type="ECO:0000313" key="2">
    <source>
        <dbReference type="EMBL" id="KAF1988918.1"/>
    </source>
</evidence>
<dbReference type="Pfam" id="PF06985">
    <property type="entry name" value="HET"/>
    <property type="match status" value="1"/>
</dbReference>
<gene>
    <name evidence="2" type="ORF">K402DRAFT_427576</name>
</gene>
<feature type="non-terminal residue" evidence="2">
    <location>
        <position position="272"/>
    </location>
</feature>
<dbReference type="OrthoDB" id="5125733at2759"/>
<protein>
    <recommendedName>
        <fullName evidence="1">Heterokaryon incompatibility domain-containing protein</fullName>
    </recommendedName>
</protein>
<proteinExistence type="predicted"/>
<accession>A0A6G1H7H7</accession>
<dbReference type="PANTHER" id="PTHR33112">
    <property type="entry name" value="DOMAIN PROTEIN, PUTATIVE-RELATED"/>
    <property type="match status" value="1"/>
</dbReference>
<feature type="domain" description="Heterokaryon incompatibility" evidence="1">
    <location>
        <begin position="9"/>
        <end position="126"/>
    </location>
</feature>
<evidence type="ECO:0000259" key="1">
    <source>
        <dbReference type="Pfam" id="PF06985"/>
    </source>
</evidence>
<dbReference type="PANTHER" id="PTHR33112:SF10">
    <property type="entry name" value="TOL"/>
    <property type="match status" value="1"/>
</dbReference>
<organism evidence="2 3">
    <name type="scientific">Aulographum hederae CBS 113979</name>
    <dbReference type="NCBI Taxonomy" id="1176131"/>
    <lineage>
        <taxon>Eukaryota</taxon>
        <taxon>Fungi</taxon>
        <taxon>Dikarya</taxon>
        <taxon>Ascomycota</taxon>
        <taxon>Pezizomycotina</taxon>
        <taxon>Dothideomycetes</taxon>
        <taxon>Pleosporomycetidae</taxon>
        <taxon>Aulographales</taxon>
        <taxon>Aulographaceae</taxon>
    </lineage>
</organism>
<name>A0A6G1H7H7_9PEZI</name>
<reference evidence="2" key="1">
    <citation type="journal article" date="2020" name="Stud. Mycol.">
        <title>101 Dothideomycetes genomes: a test case for predicting lifestyles and emergence of pathogens.</title>
        <authorList>
            <person name="Haridas S."/>
            <person name="Albert R."/>
            <person name="Binder M."/>
            <person name="Bloem J."/>
            <person name="Labutti K."/>
            <person name="Salamov A."/>
            <person name="Andreopoulos B."/>
            <person name="Baker S."/>
            <person name="Barry K."/>
            <person name="Bills G."/>
            <person name="Bluhm B."/>
            <person name="Cannon C."/>
            <person name="Castanera R."/>
            <person name="Culley D."/>
            <person name="Daum C."/>
            <person name="Ezra D."/>
            <person name="Gonzalez J."/>
            <person name="Henrissat B."/>
            <person name="Kuo A."/>
            <person name="Liang C."/>
            <person name="Lipzen A."/>
            <person name="Lutzoni F."/>
            <person name="Magnuson J."/>
            <person name="Mondo S."/>
            <person name="Nolan M."/>
            <person name="Ohm R."/>
            <person name="Pangilinan J."/>
            <person name="Park H.-J."/>
            <person name="Ramirez L."/>
            <person name="Alfaro M."/>
            <person name="Sun H."/>
            <person name="Tritt A."/>
            <person name="Yoshinaga Y."/>
            <person name="Zwiers L.-H."/>
            <person name="Turgeon B."/>
            <person name="Goodwin S."/>
            <person name="Spatafora J."/>
            <person name="Crous P."/>
            <person name="Grigoriev I."/>
        </authorList>
    </citation>
    <scope>NUCLEOTIDE SEQUENCE</scope>
    <source>
        <strain evidence="2">CBS 113979</strain>
    </source>
</reference>
<keyword evidence="3" id="KW-1185">Reference proteome</keyword>
<sequence length="272" mass="31110">MRKNSHVLSTTSFQDAVVATRKLGVRYLWIDSLCIIQDSKEDWENESVKMCEIYQHALLTITSAHSSNAFGGLIARRDAILTVPFEIEFPFPSGVRRCLFSPMPRREVVWDTSELPLYKRGWCLQELVLSARAVIFDPDGLRWSALPSSAQSGALRNGIASHNMDHELFDAFGESTQGRSIGWHHIVEDYTKRSLTKESDRLIAIAGIAEAMQKRSRNAYYAGLWENYTHLQLLWYVRHYREPPPTNFSIVHEPPPYRSEVVIAPSWSWASV</sequence>
<dbReference type="InterPro" id="IPR010730">
    <property type="entry name" value="HET"/>
</dbReference>